<dbReference type="Gene3D" id="3.40.30.10">
    <property type="entry name" value="Glutaredoxin"/>
    <property type="match status" value="1"/>
</dbReference>
<accession>A0A1P8KFG7</accession>
<feature type="domain" description="Thioredoxin-like fold" evidence="1">
    <location>
        <begin position="53"/>
        <end position="182"/>
    </location>
</feature>
<name>A0A1P8KFG7_9BURK</name>
<gene>
    <name evidence="2" type="ORF">RS694_06235</name>
</gene>
<organism evidence="2 3">
    <name type="scientific">Rhodoferax saidenbachensis</name>
    <dbReference type="NCBI Taxonomy" id="1484693"/>
    <lineage>
        <taxon>Bacteria</taxon>
        <taxon>Pseudomonadati</taxon>
        <taxon>Pseudomonadota</taxon>
        <taxon>Betaproteobacteria</taxon>
        <taxon>Burkholderiales</taxon>
        <taxon>Comamonadaceae</taxon>
        <taxon>Rhodoferax</taxon>
    </lineage>
</organism>
<dbReference type="InterPro" id="IPR012336">
    <property type="entry name" value="Thioredoxin-like_fold"/>
</dbReference>
<dbReference type="STRING" id="1484693.RS694_06235"/>
<evidence type="ECO:0000259" key="1">
    <source>
        <dbReference type="Pfam" id="PF13098"/>
    </source>
</evidence>
<keyword evidence="3" id="KW-1185">Reference proteome</keyword>
<evidence type="ECO:0000313" key="3">
    <source>
        <dbReference type="Proteomes" id="UP000186110"/>
    </source>
</evidence>
<dbReference type="Proteomes" id="UP000186110">
    <property type="component" value="Chromosome"/>
</dbReference>
<evidence type="ECO:0000313" key="2">
    <source>
        <dbReference type="EMBL" id="APW44726.1"/>
    </source>
</evidence>
<dbReference type="AlphaFoldDB" id="A0A1P8KFG7"/>
<protein>
    <submittedName>
        <fullName evidence="2">Thiol:disulfide interchange protein</fullName>
    </submittedName>
</protein>
<dbReference type="eggNOG" id="COG1651">
    <property type="taxonomic scope" value="Bacteria"/>
</dbReference>
<dbReference type="InterPro" id="IPR036249">
    <property type="entry name" value="Thioredoxin-like_sf"/>
</dbReference>
<proteinExistence type="predicted"/>
<dbReference type="KEGG" id="rsb:RS694_06235"/>
<sequence length="186" mass="19127">MGLTLATAFTLVLGACSPKDEAPAASTSTPAQSYATVAKEGKGFTVGAMMSANTVYVMFDPQCPHCGHLWQASVPLQSKVKFVWVPVSFINAKSAPQGAALLMASNPAEAMTAHETSILAGQGGMSASASVPSEIEDAIKKNTTLFNSMRVESVPYVLAKNQNTGQVVANAGAMDTAGLAAFLGLN</sequence>
<dbReference type="SUPFAM" id="SSF52833">
    <property type="entry name" value="Thioredoxin-like"/>
    <property type="match status" value="1"/>
</dbReference>
<dbReference type="EMBL" id="CP019239">
    <property type="protein sequence ID" value="APW44726.1"/>
    <property type="molecule type" value="Genomic_DNA"/>
</dbReference>
<reference evidence="2 3" key="1">
    <citation type="submission" date="2017-01" db="EMBL/GenBank/DDBJ databases">
        <authorList>
            <person name="Mah S.A."/>
            <person name="Swanson W.J."/>
            <person name="Moy G.W."/>
            <person name="Vacquier V.D."/>
        </authorList>
    </citation>
    <scope>NUCLEOTIDE SEQUENCE [LARGE SCALE GENOMIC DNA]</scope>
    <source>
        <strain evidence="2 3">DSM 22694</strain>
    </source>
</reference>
<dbReference type="Pfam" id="PF13098">
    <property type="entry name" value="Thioredoxin_2"/>
    <property type="match status" value="1"/>
</dbReference>